<dbReference type="SUPFAM" id="SSF46565">
    <property type="entry name" value="Chaperone J-domain"/>
    <property type="match status" value="1"/>
</dbReference>
<evidence type="ECO:0000313" key="3">
    <source>
        <dbReference type="EMBL" id="KAK9809347.1"/>
    </source>
</evidence>
<feature type="domain" description="J" evidence="2">
    <location>
        <begin position="173"/>
        <end position="240"/>
    </location>
</feature>
<name>A0AAW1PLF7_9CHLO</name>
<dbReference type="CDD" id="cd06257">
    <property type="entry name" value="DnaJ"/>
    <property type="match status" value="1"/>
</dbReference>
<protein>
    <recommendedName>
        <fullName evidence="2">J domain-containing protein</fullName>
    </recommendedName>
</protein>
<feature type="region of interest" description="Disordered" evidence="1">
    <location>
        <begin position="107"/>
        <end position="131"/>
    </location>
</feature>
<proteinExistence type="predicted"/>
<keyword evidence="4" id="KW-1185">Reference proteome</keyword>
<dbReference type="EMBL" id="JALJOQ010000021">
    <property type="protein sequence ID" value="KAK9809347.1"/>
    <property type="molecule type" value="Genomic_DNA"/>
</dbReference>
<gene>
    <name evidence="3" type="ORF">WJX73_007492</name>
</gene>
<dbReference type="InterPro" id="IPR001623">
    <property type="entry name" value="DnaJ_domain"/>
</dbReference>
<dbReference type="PROSITE" id="PS50076">
    <property type="entry name" value="DNAJ_2"/>
    <property type="match status" value="1"/>
</dbReference>
<feature type="compositionally biased region" description="Basic and acidic residues" evidence="1">
    <location>
        <begin position="107"/>
        <end position="121"/>
    </location>
</feature>
<dbReference type="InterPro" id="IPR036869">
    <property type="entry name" value="J_dom_sf"/>
</dbReference>
<comment type="caution">
    <text evidence="3">The sequence shown here is derived from an EMBL/GenBank/DDBJ whole genome shotgun (WGS) entry which is preliminary data.</text>
</comment>
<dbReference type="Gene3D" id="1.10.287.110">
    <property type="entry name" value="DnaJ domain"/>
    <property type="match status" value="1"/>
</dbReference>
<evidence type="ECO:0000259" key="2">
    <source>
        <dbReference type="PROSITE" id="PS50076"/>
    </source>
</evidence>
<accession>A0AAW1PLF7</accession>
<dbReference type="Proteomes" id="UP001465755">
    <property type="component" value="Unassembled WGS sequence"/>
</dbReference>
<reference evidence="3 4" key="1">
    <citation type="journal article" date="2024" name="Nat. Commun.">
        <title>Phylogenomics reveals the evolutionary origins of lichenization in chlorophyte algae.</title>
        <authorList>
            <person name="Puginier C."/>
            <person name="Libourel C."/>
            <person name="Otte J."/>
            <person name="Skaloud P."/>
            <person name="Haon M."/>
            <person name="Grisel S."/>
            <person name="Petersen M."/>
            <person name="Berrin J.G."/>
            <person name="Delaux P.M."/>
            <person name="Dal Grande F."/>
            <person name="Keller J."/>
        </authorList>
    </citation>
    <scope>NUCLEOTIDE SEQUENCE [LARGE SCALE GENOMIC DNA]</scope>
    <source>
        <strain evidence="3 4">SAG 2036</strain>
    </source>
</reference>
<dbReference type="Pfam" id="PF00226">
    <property type="entry name" value="DnaJ"/>
    <property type="match status" value="1"/>
</dbReference>
<evidence type="ECO:0000313" key="4">
    <source>
        <dbReference type="Proteomes" id="UP001465755"/>
    </source>
</evidence>
<dbReference type="AlphaFoldDB" id="A0AAW1PLF7"/>
<evidence type="ECO:0000256" key="1">
    <source>
        <dbReference type="SAM" id="MobiDB-lite"/>
    </source>
</evidence>
<organism evidence="3 4">
    <name type="scientific">Symbiochloris irregularis</name>
    <dbReference type="NCBI Taxonomy" id="706552"/>
    <lineage>
        <taxon>Eukaryota</taxon>
        <taxon>Viridiplantae</taxon>
        <taxon>Chlorophyta</taxon>
        <taxon>core chlorophytes</taxon>
        <taxon>Trebouxiophyceae</taxon>
        <taxon>Trebouxiales</taxon>
        <taxon>Trebouxiaceae</taxon>
        <taxon>Symbiochloris</taxon>
    </lineage>
</organism>
<sequence length="253" mass="29002">MLRFQLGRRQLWAHQPPGPFLSSLLQKSVGHAYHAQSIADKRKEQRNKVRKFRREQKQKLKRDRDSFGVLSWQAYGVRSQACASQSTAARPSRFSCKKAWHFHEQGHVERPMDTEAQKSHGPESSQRSGHRHVAWEHFQQSFNAGMHSSRATSQSSEFHDIALEAPSVANLERSLRVLNLTPSILAYLQPSTLRAAYHKSALLWHPDRQPPGPSELEGNVRKAKFCEIQEAYSFLKGYLNIERGSSWSARRPP</sequence>